<dbReference type="PROSITE" id="PS50801">
    <property type="entry name" value="STAS"/>
    <property type="match status" value="1"/>
</dbReference>
<dbReference type="SUPFAM" id="SSF52091">
    <property type="entry name" value="SpoIIaa-like"/>
    <property type="match status" value="1"/>
</dbReference>
<dbReference type="InterPro" id="IPR036513">
    <property type="entry name" value="STAS_dom_sf"/>
</dbReference>
<evidence type="ECO:0000313" key="3">
    <source>
        <dbReference type="Proteomes" id="UP001201273"/>
    </source>
</evidence>
<gene>
    <name evidence="2" type="ORF">K6Y31_15930</name>
</gene>
<dbReference type="CDD" id="cd07043">
    <property type="entry name" value="STAS_anti-anti-sigma_factors"/>
    <property type="match status" value="1"/>
</dbReference>
<dbReference type="EMBL" id="JAIMJA010000017">
    <property type="protein sequence ID" value="MCE2596291.1"/>
    <property type="molecule type" value="Genomic_DNA"/>
</dbReference>
<keyword evidence="3" id="KW-1185">Reference proteome</keyword>
<reference evidence="2 3" key="1">
    <citation type="journal article" date="2022" name="Environ. Microbiol. Rep.">
        <title>Eco-phylogenetic analyses reveal divergent evolution of vitamin B12 metabolism in the marine bacterial family 'Psychromonadaceae'.</title>
        <authorList>
            <person name="Jin X."/>
            <person name="Yang Y."/>
            <person name="Cao H."/>
            <person name="Gao B."/>
            <person name="Zhao Z."/>
        </authorList>
    </citation>
    <scope>NUCLEOTIDE SEQUENCE [LARGE SCALE GENOMIC DNA]</scope>
    <source>
        <strain evidence="2 3">MKS20</strain>
    </source>
</reference>
<dbReference type="InterPro" id="IPR002645">
    <property type="entry name" value="STAS_dom"/>
</dbReference>
<sequence>MSITKRLINNDSELEIIIHGRFDYSLHREFRACYQDQQPDLVYNINLSEAQYMDSSALGMMLLLKEHTETSKLGAVKISHPSNTVLKILKIAHFDKLIEIEN</sequence>
<protein>
    <submittedName>
        <fullName evidence="2">STAS domain-containing protein</fullName>
    </submittedName>
</protein>
<evidence type="ECO:0000259" key="1">
    <source>
        <dbReference type="PROSITE" id="PS50801"/>
    </source>
</evidence>
<evidence type="ECO:0000313" key="2">
    <source>
        <dbReference type="EMBL" id="MCE2596291.1"/>
    </source>
</evidence>
<dbReference type="Proteomes" id="UP001201273">
    <property type="component" value="Unassembled WGS sequence"/>
</dbReference>
<proteinExistence type="predicted"/>
<accession>A0ABS8WF69</accession>
<dbReference type="Gene3D" id="3.30.750.24">
    <property type="entry name" value="STAS domain"/>
    <property type="match status" value="1"/>
</dbReference>
<dbReference type="RefSeq" id="WP_233053936.1">
    <property type="nucleotide sequence ID" value="NZ_JAIMJA010000017.1"/>
</dbReference>
<dbReference type="Pfam" id="PF01740">
    <property type="entry name" value="STAS"/>
    <property type="match status" value="1"/>
</dbReference>
<comment type="caution">
    <text evidence="2">The sequence shown here is derived from an EMBL/GenBank/DDBJ whole genome shotgun (WGS) entry which is preliminary data.</text>
</comment>
<feature type="domain" description="STAS" evidence="1">
    <location>
        <begin position="45"/>
        <end position="102"/>
    </location>
</feature>
<name>A0ABS8WF69_9GAMM</name>
<organism evidence="2 3">
    <name type="scientific">Motilimonas cestriensis</name>
    <dbReference type="NCBI Taxonomy" id="2742685"/>
    <lineage>
        <taxon>Bacteria</taxon>
        <taxon>Pseudomonadati</taxon>
        <taxon>Pseudomonadota</taxon>
        <taxon>Gammaproteobacteria</taxon>
        <taxon>Alteromonadales</taxon>
        <taxon>Alteromonadales genera incertae sedis</taxon>
        <taxon>Motilimonas</taxon>
    </lineage>
</organism>